<sequence length="84" mass="8594">MCARCPKGYDWINPTPVGATGGRPGSIREGSDLTDNPFGCIPCRVCGNVGDLPIAPTLGRNHPNRSVGIWAGASPAPTGFGLSS</sequence>
<dbReference type="Proteomes" id="UP001232063">
    <property type="component" value="Unassembled WGS sequence"/>
</dbReference>
<proteinExistence type="predicted"/>
<accession>A0AAE3RDS5</accession>
<keyword evidence="2" id="KW-1185">Reference proteome</keyword>
<dbReference type="RefSeq" id="WP_314520076.1">
    <property type="nucleotide sequence ID" value="NZ_JASJOU010000029.1"/>
</dbReference>
<evidence type="ECO:0000313" key="1">
    <source>
        <dbReference type="EMBL" id="MDJ1506830.1"/>
    </source>
</evidence>
<gene>
    <name evidence="1" type="ORF">QNI22_39695</name>
</gene>
<comment type="caution">
    <text evidence="1">The sequence shown here is derived from an EMBL/GenBank/DDBJ whole genome shotgun (WGS) entry which is preliminary data.</text>
</comment>
<reference evidence="1" key="1">
    <citation type="submission" date="2023-05" db="EMBL/GenBank/DDBJ databases">
        <authorList>
            <person name="Zhang X."/>
        </authorList>
    </citation>
    <scope>NUCLEOTIDE SEQUENCE</scope>
    <source>
        <strain evidence="1">BD1B2-1</strain>
    </source>
</reference>
<dbReference type="AlphaFoldDB" id="A0AAE3RDS5"/>
<organism evidence="1 2">
    <name type="scientific">Xanthocytophaga agilis</name>
    <dbReference type="NCBI Taxonomy" id="3048010"/>
    <lineage>
        <taxon>Bacteria</taxon>
        <taxon>Pseudomonadati</taxon>
        <taxon>Bacteroidota</taxon>
        <taxon>Cytophagia</taxon>
        <taxon>Cytophagales</taxon>
        <taxon>Rhodocytophagaceae</taxon>
        <taxon>Xanthocytophaga</taxon>
    </lineage>
</organism>
<dbReference type="EMBL" id="JASJOU010000029">
    <property type="protein sequence ID" value="MDJ1506830.1"/>
    <property type="molecule type" value="Genomic_DNA"/>
</dbReference>
<evidence type="ECO:0000313" key="2">
    <source>
        <dbReference type="Proteomes" id="UP001232063"/>
    </source>
</evidence>
<name>A0AAE3RDS5_9BACT</name>
<protein>
    <submittedName>
        <fullName evidence="1">Uncharacterized protein</fullName>
    </submittedName>
</protein>